<evidence type="ECO:0000313" key="4">
    <source>
        <dbReference type="Proteomes" id="UP000002696"/>
    </source>
</evidence>
<evidence type="ECO:0000259" key="2">
    <source>
        <dbReference type="Pfam" id="PF23639"/>
    </source>
</evidence>
<dbReference type="RefSeq" id="WP_013267506.1">
    <property type="nucleotide sequence ID" value="NC_014375.1"/>
</dbReference>
<dbReference type="SUPFAM" id="SSF57783">
    <property type="entry name" value="Zinc beta-ribbon"/>
    <property type="match status" value="1"/>
</dbReference>
<dbReference type="GO" id="GO:0003677">
    <property type="term" value="F:DNA binding"/>
    <property type="evidence" value="ECO:0007669"/>
    <property type="project" value="InterPro"/>
</dbReference>
<feature type="domain" description="DUF7146" evidence="2">
    <location>
        <begin position="118"/>
        <end position="225"/>
    </location>
</feature>
<evidence type="ECO:0000313" key="3">
    <source>
        <dbReference type="EMBL" id="ADK99401.1"/>
    </source>
</evidence>
<accession>D9QI99</accession>
<reference evidence="4" key="1">
    <citation type="journal article" date="2011" name="J. Bacteriol.">
        <title>Genome sequences of eight morphologically diverse alphaproteobacteria.</title>
        <authorList>
            <consortium name="US DOE Joint Genome Institute"/>
            <person name="Brown P.J."/>
            <person name="Kysela D.T."/>
            <person name="Buechlein A."/>
            <person name="Hemmerich C."/>
            <person name="Brun Y.V."/>
        </authorList>
    </citation>
    <scope>NUCLEOTIDE SEQUENCE [LARGE SCALE GENOMIC DNA]</scope>
    <source>
        <strain evidence="4">ATCC 15264 / DSM 4735 / LMG 14903 / NBRC 16000 / CB 81</strain>
    </source>
</reference>
<dbReference type="InterPro" id="IPR055570">
    <property type="entry name" value="DUF7146"/>
</dbReference>
<dbReference type="eggNOG" id="COG0358">
    <property type="taxonomic scope" value="Bacteria"/>
</dbReference>
<dbReference type="Proteomes" id="UP000002696">
    <property type="component" value="Chromosome"/>
</dbReference>
<dbReference type="BioCyc" id="BSUB633149:G1GM8-88-MONOMER"/>
<organism evidence="3 4">
    <name type="scientific">Brevundimonas subvibrioides (strain ATCC 15264 / DSM 4735 / LMG 14903 / NBRC 16000 / CB 81)</name>
    <name type="common">Caulobacter subvibrioides</name>
    <dbReference type="NCBI Taxonomy" id="633149"/>
    <lineage>
        <taxon>Bacteria</taxon>
        <taxon>Pseudomonadati</taxon>
        <taxon>Pseudomonadota</taxon>
        <taxon>Alphaproteobacteria</taxon>
        <taxon>Caulobacterales</taxon>
        <taxon>Caulobacteraceae</taxon>
        <taxon>Brevundimonas</taxon>
    </lineage>
</organism>
<dbReference type="GO" id="GO:0008270">
    <property type="term" value="F:zinc ion binding"/>
    <property type="evidence" value="ECO:0007669"/>
    <property type="project" value="InterPro"/>
</dbReference>
<dbReference type="Gene3D" id="3.90.580.10">
    <property type="entry name" value="Zinc finger, CHC2-type domain"/>
    <property type="match status" value="1"/>
</dbReference>
<dbReference type="InterPro" id="IPR002694">
    <property type="entry name" value="Znf_CHC2"/>
</dbReference>
<dbReference type="Pfam" id="PF01807">
    <property type="entry name" value="Zn_ribbon_DnaG"/>
    <property type="match status" value="1"/>
</dbReference>
<dbReference type="Pfam" id="PF23639">
    <property type="entry name" value="DUF7146"/>
    <property type="match status" value="1"/>
</dbReference>
<dbReference type="EMBL" id="CP002102">
    <property type="protein sequence ID" value="ADK99401.1"/>
    <property type="molecule type" value="Genomic_DNA"/>
</dbReference>
<sequence length="402" mass="43562">MSDRKLFEDARSRVEIQDLVKDLVVRAGSQWRGQCPLCKASKAKSPTGQFAIKPDKGTWRCFACGQFGDVVDLERELSGGTAVEAAHRLLGSSPAAPRIERDAAARPAPVDDGPSWSDRHALDLWREAVAFAGSLAERYLLARGIDPRVLAAAGPAMRFHPNAKWGWSKDRGQWIKAPALILQTVIQGEHGRAVWTGGVHATFLSRDGKAKSSLVPAKRMFGPQQVDGVAAGAVLIPFQVIGHSESAGDLLGDMGTGEGVESVLSVVTLHLRRTGEVLAACAALSLDRLQGGLLRDAEGCIDPYNPQPNPERPPFTWRGRHRLCLIGVDRDMSSIRVKARTPRGRTCEFTLDAEARARLCGRFASKAWKAAGAREARAIAPSPGCDFNDELRRVLAAEMRRA</sequence>
<keyword evidence="4" id="KW-1185">Reference proteome</keyword>
<dbReference type="GO" id="GO:0006260">
    <property type="term" value="P:DNA replication"/>
    <property type="evidence" value="ECO:0007669"/>
    <property type="project" value="InterPro"/>
</dbReference>
<dbReference type="AlphaFoldDB" id="D9QI99"/>
<evidence type="ECO:0000259" key="1">
    <source>
        <dbReference type="Pfam" id="PF01807"/>
    </source>
</evidence>
<feature type="domain" description="Zinc finger CHC2-type" evidence="1">
    <location>
        <begin position="5"/>
        <end position="90"/>
    </location>
</feature>
<dbReference type="InParanoid" id="D9QI99"/>
<name>D9QI99_BRESC</name>
<proteinExistence type="predicted"/>
<dbReference type="GO" id="GO:0003899">
    <property type="term" value="F:DNA-directed RNA polymerase activity"/>
    <property type="evidence" value="ECO:0007669"/>
    <property type="project" value="InterPro"/>
</dbReference>
<dbReference type="KEGG" id="bsb:Bresu_0087"/>
<protein>
    <submittedName>
        <fullName evidence="3">Zinc finger CHC2-family protein</fullName>
    </submittedName>
</protein>
<dbReference type="STRING" id="633149.Bresu_0087"/>
<dbReference type="OrthoDB" id="7465087at2"/>
<dbReference type="InterPro" id="IPR036977">
    <property type="entry name" value="DNA_primase_Znf_CHC2"/>
</dbReference>
<dbReference type="HOGENOM" id="CLU_709125_0_0_5"/>
<gene>
    <name evidence="3" type="ordered locus">Bresu_0087</name>
</gene>